<keyword evidence="1" id="KW-0614">Plasmid</keyword>
<accession>A0A1B1CIX9</accession>
<gene>
    <name evidence="1" type="ORF">BA011_28735</name>
</gene>
<proteinExistence type="predicted"/>
<name>A0A1B1CIX9_RHILE</name>
<evidence type="ECO:0000313" key="1">
    <source>
        <dbReference type="EMBL" id="ANP89720.1"/>
    </source>
</evidence>
<reference evidence="1 2" key="1">
    <citation type="submission" date="2016-06" db="EMBL/GenBank/DDBJ databases">
        <title>Microsymbionts genomes from the relict species Vavilovia formosa.</title>
        <authorList>
            <person name="Chirak E."/>
            <person name="Kimeklis A."/>
            <person name="Andronov E."/>
        </authorList>
    </citation>
    <scope>NUCLEOTIDE SEQUENCE [LARGE SCALE GENOMIC DNA]</scope>
    <source>
        <strain evidence="1 2">Vaf10</strain>
        <plasmid evidence="2">Plasmid unnamed1</plasmid>
    </source>
</reference>
<dbReference type="EMBL" id="CP016287">
    <property type="protein sequence ID" value="ANP89720.1"/>
    <property type="molecule type" value="Genomic_DNA"/>
</dbReference>
<protein>
    <submittedName>
        <fullName evidence="1">Uncharacterized protein</fullName>
    </submittedName>
</protein>
<sequence>MIFLPFGSAGGMPAVPDLTDKNAQLWKQFRPRGDEPARPAGLAGVCDAGLMQRLCILVGEKDGFVQAELSQAGGGNRLQGVGHAPAAAVELD</sequence>
<organism evidence="1 2">
    <name type="scientific">Rhizobium leguminosarum</name>
    <dbReference type="NCBI Taxonomy" id="384"/>
    <lineage>
        <taxon>Bacteria</taxon>
        <taxon>Pseudomonadati</taxon>
        <taxon>Pseudomonadota</taxon>
        <taxon>Alphaproteobacteria</taxon>
        <taxon>Hyphomicrobiales</taxon>
        <taxon>Rhizobiaceae</taxon>
        <taxon>Rhizobium/Agrobacterium group</taxon>
        <taxon>Rhizobium</taxon>
    </lineage>
</organism>
<evidence type="ECO:0000313" key="2">
    <source>
        <dbReference type="Proteomes" id="UP000092691"/>
    </source>
</evidence>
<dbReference type="Proteomes" id="UP000092691">
    <property type="component" value="Plasmid unnamed1"/>
</dbReference>
<geneLocation type="plasmid" evidence="1 2">
    <name>unnamed1</name>
</geneLocation>
<dbReference type="AlphaFoldDB" id="A0A1B1CIX9"/>